<evidence type="ECO:0000256" key="4">
    <source>
        <dbReference type="ARBA" id="ARBA00022692"/>
    </source>
</evidence>
<dbReference type="AlphaFoldDB" id="A0A4R1GH46"/>
<comment type="catalytic activity">
    <reaction evidence="9 10">
        <text>Release of signal peptides from bacterial membrane prolipoproteins. Hydrolyzes -Xaa-Yaa-Zaa-|-(S,diacylglyceryl)Cys-, in which Xaa is hydrophobic (preferably Leu), and Yaa (Ala or Ser) and Zaa (Gly or Ala) have small, neutral side chains.</text>
        <dbReference type="EC" id="3.4.23.36"/>
    </reaction>
</comment>
<dbReference type="OrthoDB" id="9810259at2"/>
<evidence type="ECO:0000256" key="11">
    <source>
        <dbReference type="RuleBase" id="RU004181"/>
    </source>
</evidence>
<dbReference type="PANTHER" id="PTHR33695">
    <property type="entry name" value="LIPOPROTEIN SIGNAL PEPTIDASE"/>
    <property type="match status" value="1"/>
</dbReference>
<keyword evidence="2 9" id="KW-1003">Cell membrane</keyword>
<keyword evidence="3 9" id="KW-0645">Protease</keyword>
<dbReference type="EC" id="3.4.23.36" evidence="9"/>
<accession>A0A4R1GH46</accession>
<dbReference type="GO" id="GO:0005886">
    <property type="term" value="C:plasma membrane"/>
    <property type="evidence" value="ECO:0007669"/>
    <property type="project" value="UniProtKB-SubCell"/>
</dbReference>
<comment type="caution">
    <text evidence="9">Lacks conserved residue(s) required for the propagation of feature annotation.</text>
</comment>
<dbReference type="UniPathway" id="UPA00665"/>
<evidence type="ECO:0000256" key="6">
    <source>
        <dbReference type="ARBA" id="ARBA00022801"/>
    </source>
</evidence>
<dbReference type="HAMAP" id="MF_00161">
    <property type="entry name" value="LspA"/>
    <property type="match status" value="1"/>
</dbReference>
<keyword evidence="8 9" id="KW-0472">Membrane</keyword>
<evidence type="ECO:0000256" key="7">
    <source>
        <dbReference type="ARBA" id="ARBA00022989"/>
    </source>
</evidence>
<proteinExistence type="inferred from homology"/>
<sequence>MKKLFLAAALFSFVLDRVTKFLAVKFLYGKSVTVIPHFFSLRYAENPGAAFSILSSGNEILRKLFLIVIPILIVVVILYYGLFKETKDKLNITGLGLILGGAVGNLYDRILHGKVIDFFDFYIGNYHYPTFNVADTCVFLGCLLLVLHHYLGKKMES</sequence>
<keyword evidence="13" id="KW-1185">Reference proteome</keyword>
<comment type="subcellular location">
    <subcellularLocation>
        <location evidence="9">Cell membrane</location>
        <topology evidence="9">Multi-pass membrane protein</topology>
    </subcellularLocation>
</comment>
<dbReference type="Pfam" id="PF01252">
    <property type="entry name" value="Peptidase_A8"/>
    <property type="match status" value="1"/>
</dbReference>
<organism evidence="12 13">
    <name type="scientific">Phorcysia thermohydrogeniphila</name>
    <dbReference type="NCBI Taxonomy" id="936138"/>
    <lineage>
        <taxon>Bacteria</taxon>
        <taxon>Pseudomonadati</taxon>
        <taxon>Aquificota</taxon>
        <taxon>Aquificia</taxon>
        <taxon>Desulfurobacteriales</taxon>
        <taxon>Desulfurobacteriaceae</taxon>
        <taxon>Phorcysia</taxon>
    </lineage>
</organism>
<feature type="transmembrane region" description="Helical" evidence="9">
    <location>
        <begin position="64"/>
        <end position="83"/>
    </location>
</feature>
<name>A0A4R1GH46_9BACT</name>
<dbReference type="Proteomes" id="UP000295777">
    <property type="component" value="Unassembled WGS sequence"/>
</dbReference>
<evidence type="ECO:0000256" key="3">
    <source>
        <dbReference type="ARBA" id="ARBA00022670"/>
    </source>
</evidence>
<keyword evidence="6 9" id="KW-0378">Hydrolase</keyword>
<dbReference type="RefSeq" id="WP_132524696.1">
    <property type="nucleotide sequence ID" value="NZ_SMFV01000001.1"/>
</dbReference>
<keyword evidence="7 9" id="KW-1133">Transmembrane helix</keyword>
<protein>
    <recommendedName>
        <fullName evidence="9">Lipoprotein signal peptidase</fullName>
        <ecNumber evidence="9">3.4.23.36</ecNumber>
    </recommendedName>
    <alternativeName>
        <fullName evidence="9">Prolipoprotein signal peptidase</fullName>
    </alternativeName>
    <alternativeName>
        <fullName evidence="9">Signal peptidase II</fullName>
        <shortName evidence="9">SPase II</shortName>
    </alternativeName>
</protein>
<comment type="caution">
    <text evidence="12">The sequence shown here is derived from an EMBL/GenBank/DDBJ whole genome shotgun (WGS) entry which is preliminary data.</text>
</comment>
<comment type="function">
    <text evidence="9 10">This protein specifically catalyzes the removal of signal peptides from prolipoproteins.</text>
</comment>
<keyword evidence="5 9" id="KW-0064">Aspartyl protease</keyword>
<comment type="similarity">
    <text evidence="1 9 11">Belongs to the peptidase A8 family.</text>
</comment>
<dbReference type="NCBIfam" id="TIGR00077">
    <property type="entry name" value="lspA"/>
    <property type="match status" value="1"/>
</dbReference>
<feature type="active site" evidence="9">
    <location>
        <position position="135"/>
    </location>
</feature>
<evidence type="ECO:0000256" key="1">
    <source>
        <dbReference type="ARBA" id="ARBA00006139"/>
    </source>
</evidence>
<dbReference type="GO" id="GO:0006508">
    <property type="term" value="P:proteolysis"/>
    <property type="evidence" value="ECO:0007669"/>
    <property type="project" value="UniProtKB-KW"/>
</dbReference>
<evidence type="ECO:0000256" key="10">
    <source>
        <dbReference type="RuleBase" id="RU000594"/>
    </source>
</evidence>
<feature type="active site" evidence="9">
    <location>
        <position position="117"/>
    </location>
</feature>
<dbReference type="PRINTS" id="PR00781">
    <property type="entry name" value="LIPOSIGPTASE"/>
</dbReference>
<evidence type="ECO:0000256" key="2">
    <source>
        <dbReference type="ARBA" id="ARBA00022475"/>
    </source>
</evidence>
<evidence type="ECO:0000256" key="9">
    <source>
        <dbReference type="HAMAP-Rule" id="MF_00161"/>
    </source>
</evidence>
<evidence type="ECO:0000313" key="12">
    <source>
        <dbReference type="EMBL" id="TCK06290.1"/>
    </source>
</evidence>
<dbReference type="InterPro" id="IPR001872">
    <property type="entry name" value="Peptidase_A8"/>
</dbReference>
<dbReference type="PANTHER" id="PTHR33695:SF1">
    <property type="entry name" value="LIPOPROTEIN SIGNAL PEPTIDASE"/>
    <property type="match status" value="1"/>
</dbReference>
<evidence type="ECO:0000256" key="8">
    <source>
        <dbReference type="ARBA" id="ARBA00023136"/>
    </source>
</evidence>
<feature type="transmembrane region" description="Helical" evidence="9">
    <location>
        <begin position="127"/>
        <end position="147"/>
    </location>
</feature>
<keyword evidence="4 9" id="KW-0812">Transmembrane</keyword>
<evidence type="ECO:0000256" key="5">
    <source>
        <dbReference type="ARBA" id="ARBA00022750"/>
    </source>
</evidence>
<dbReference type="PROSITE" id="PS00855">
    <property type="entry name" value="SPASE_II"/>
    <property type="match status" value="1"/>
</dbReference>
<comment type="pathway">
    <text evidence="9">Protein modification; lipoprotein biosynthesis (signal peptide cleavage).</text>
</comment>
<evidence type="ECO:0000313" key="13">
    <source>
        <dbReference type="Proteomes" id="UP000295777"/>
    </source>
</evidence>
<gene>
    <name evidence="9" type="primary">lspA</name>
    <name evidence="12" type="ORF">CLV27_0091</name>
</gene>
<reference evidence="12 13" key="1">
    <citation type="submission" date="2019-03" db="EMBL/GenBank/DDBJ databases">
        <title>Genomic Encyclopedia of Archaeal and Bacterial Type Strains, Phase II (KMG-II): from individual species to whole genera.</title>
        <authorList>
            <person name="Goeker M."/>
        </authorList>
    </citation>
    <scope>NUCLEOTIDE SEQUENCE [LARGE SCALE GENOMIC DNA]</scope>
    <source>
        <strain evidence="12 13">DSM 24425</strain>
    </source>
</reference>
<dbReference type="GO" id="GO:0004190">
    <property type="term" value="F:aspartic-type endopeptidase activity"/>
    <property type="evidence" value="ECO:0007669"/>
    <property type="project" value="UniProtKB-UniRule"/>
</dbReference>
<dbReference type="EMBL" id="SMFV01000001">
    <property type="protein sequence ID" value="TCK06290.1"/>
    <property type="molecule type" value="Genomic_DNA"/>
</dbReference>
<feature type="transmembrane region" description="Helical" evidence="9">
    <location>
        <begin position="90"/>
        <end position="107"/>
    </location>
</feature>